<sequence length="61" mass="6564">MEESRFRARTNEFVELTHSILSAASSNDPFSIGTPIDVNTNTRPADDTSAEPTAANVAVKL</sequence>
<comment type="caution">
    <text evidence="2">The sequence shown here is derived from an EMBL/GenBank/DDBJ whole genome shotgun (WGS) entry which is preliminary data.</text>
</comment>
<gene>
    <name evidence="2" type="ORF">KIN20_030542</name>
    <name evidence="3" type="ORF">KIN20_030543</name>
</gene>
<evidence type="ECO:0000313" key="2">
    <source>
        <dbReference type="EMBL" id="KAJ1369140.1"/>
    </source>
</evidence>
<accession>A0AAD5WGG7</accession>
<reference evidence="2" key="1">
    <citation type="submission" date="2021-06" db="EMBL/GenBank/DDBJ databases">
        <title>Parelaphostrongylus tenuis whole genome reference sequence.</title>
        <authorList>
            <person name="Garwood T.J."/>
            <person name="Larsen P.A."/>
            <person name="Fountain-Jones N.M."/>
            <person name="Garbe J.R."/>
            <person name="Macchietto M.G."/>
            <person name="Kania S.A."/>
            <person name="Gerhold R.W."/>
            <person name="Richards J.E."/>
            <person name="Wolf T.M."/>
        </authorList>
    </citation>
    <scope>NUCLEOTIDE SEQUENCE</scope>
    <source>
        <strain evidence="2">MNPRO001-30</strain>
        <tissue evidence="2">Meninges</tissue>
    </source>
</reference>
<evidence type="ECO:0000313" key="3">
    <source>
        <dbReference type="EMBL" id="KAJ1369141.1"/>
    </source>
</evidence>
<evidence type="ECO:0000313" key="4">
    <source>
        <dbReference type="Proteomes" id="UP001196413"/>
    </source>
</evidence>
<keyword evidence="4" id="KW-1185">Reference proteome</keyword>
<dbReference type="EMBL" id="JAHQIW010006417">
    <property type="protein sequence ID" value="KAJ1369140.1"/>
    <property type="molecule type" value="Genomic_DNA"/>
</dbReference>
<dbReference type="AlphaFoldDB" id="A0AAD5WGG7"/>
<proteinExistence type="predicted"/>
<protein>
    <submittedName>
        <fullName evidence="2">Uncharacterized protein</fullName>
    </submittedName>
</protein>
<organism evidence="2 4">
    <name type="scientific">Parelaphostrongylus tenuis</name>
    <name type="common">Meningeal worm</name>
    <dbReference type="NCBI Taxonomy" id="148309"/>
    <lineage>
        <taxon>Eukaryota</taxon>
        <taxon>Metazoa</taxon>
        <taxon>Ecdysozoa</taxon>
        <taxon>Nematoda</taxon>
        <taxon>Chromadorea</taxon>
        <taxon>Rhabditida</taxon>
        <taxon>Rhabditina</taxon>
        <taxon>Rhabditomorpha</taxon>
        <taxon>Strongyloidea</taxon>
        <taxon>Metastrongylidae</taxon>
        <taxon>Parelaphostrongylus</taxon>
    </lineage>
</organism>
<evidence type="ECO:0000256" key="1">
    <source>
        <dbReference type="SAM" id="MobiDB-lite"/>
    </source>
</evidence>
<name>A0AAD5WGG7_PARTN</name>
<dbReference type="EMBL" id="JAHQIW010006417">
    <property type="protein sequence ID" value="KAJ1369141.1"/>
    <property type="molecule type" value="Genomic_DNA"/>
</dbReference>
<feature type="region of interest" description="Disordered" evidence="1">
    <location>
        <begin position="30"/>
        <end position="61"/>
    </location>
</feature>
<dbReference type="Proteomes" id="UP001196413">
    <property type="component" value="Unassembled WGS sequence"/>
</dbReference>